<protein>
    <recommendedName>
        <fullName evidence="3">Lipoprotein</fullName>
    </recommendedName>
</protein>
<organism evidence="1 2">
    <name type="scientific">Streptomyces clavifer</name>
    <dbReference type="NCBI Taxonomy" id="68188"/>
    <lineage>
        <taxon>Bacteria</taxon>
        <taxon>Bacillati</taxon>
        <taxon>Actinomycetota</taxon>
        <taxon>Actinomycetes</taxon>
        <taxon>Kitasatosporales</taxon>
        <taxon>Streptomycetaceae</taxon>
        <taxon>Streptomyces</taxon>
    </lineage>
</organism>
<accession>A0ABS4VJT4</accession>
<dbReference type="PROSITE" id="PS51257">
    <property type="entry name" value="PROKAR_LIPOPROTEIN"/>
    <property type="match status" value="1"/>
</dbReference>
<evidence type="ECO:0000313" key="2">
    <source>
        <dbReference type="Proteomes" id="UP001519311"/>
    </source>
</evidence>
<dbReference type="RefSeq" id="WP_209471752.1">
    <property type="nucleotide sequence ID" value="NZ_BMWJ01000007.1"/>
</dbReference>
<reference evidence="1 2" key="1">
    <citation type="submission" date="2021-03" db="EMBL/GenBank/DDBJ databases">
        <title>Sequencing the genomes of 1000 actinobacteria strains.</title>
        <authorList>
            <person name="Klenk H.-P."/>
        </authorList>
    </citation>
    <scope>NUCLEOTIDE SEQUENCE [LARGE SCALE GENOMIC DNA]</scope>
    <source>
        <strain evidence="1 2">DSM 40843</strain>
    </source>
</reference>
<dbReference type="EMBL" id="JAGINS010000002">
    <property type="protein sequence ID" value="MBP2364191.1"/>
    <property type="molecule type" value="Genomic_DNA"/>
</dbReference>
<evidence type="ECO:0000313" key="1">
    <source>
        <dbReference type="EMBL" id="MBP2364191.1"/>
    </source>
</evidence>
<comment type="caution">
    <text evidence="1">The sequence shown here is derived from an EMBL/GenBank/DDBJ whole genome shotgun (WGS) entry which is preliminary data.</text>
</comment>
<name>A0ABS4VJT4_9ACTN</name>
<sequence length="342" mass="36270">MAGSRRRQLKAGITGALAGSLALLLGACGVLGTEEDRGLAAELAEKHFPGQLEVIGARTLFPGTGGSEITFSVTDDRDAVVRLSVDSEKGTCAYGACEQAMGAAIARGRAEAADSRVMRSAFEECGHEVIAVDPAGGAPYIAVRPTNSTVTEVIAEVGGCVQRWVTTSGAGSPLARKNGAAVKLVSPGVAERRETGKASWPTAMRLSHSGLLASLGERPYYSVGYDIAGGRVDTKGRARIVRPLELRREFDRTVEKAVREELRATYPQVRTNVFAGVWMLEPGTVDRQTGYVLFCERPDGKKRCLGDHAVVVTTDVRGNPVGGLRIVRDVREDGGALRLPPL</sequence>
<dbReference type="Proteomes" id="UP001519311">
    <property type="component" value="Unassembled WGS sequence"/>
</dbReference>
<keyword evidence="2" id="KW-1185">Reference proteome</keyword>
<dbReference type="NCBIfam" id="NF046121">
    <property type="entry name" value="lipo_SCO7460"/>
    <property type="match status" value="1"/>
</dbReference>
<evidence type="ECO:0008006" key="3">
    <source>
        <dbReference type="Google" id="ProtNLM"/>
    </source>
</evidence>
<proteinExistence type="predicted"/>
<gene>
    <name evidence="1" type="ORF">JOF59_006683</name>
</gene>